<dbReference type="STRING" id="391626.OAN307_c29590"/>
<dbReference type="RefSeq" id="WP_015500498.1">
    <property type="nucleotide sequence ID" value="NC_020911.1"/>
</dbReference>
<dbReference type="EMBL" id="CP003740">
    <property type="protein sequence ID" value="AGI68509.1"/>
    <property type="molecule type" value="Genomic_DNA"/>
</dbReference>
<dbReference type="KEGG" id="oat:OAN307_c29590"/>
<proteinExistence type="predicted"/>
<reference evidence="3 4" key="1">
    <citation type="journal article" date="2013" name="PLoS ONE">
        <title>Poles Apart: Arctic and Antarctic Octadecabacter strains Share High Genome Plasticity and a New Type of Xanthorhodopsin.</title>
        <authorList>
            <person name="Vollmers J."/>
            <person name="Voget S."/>
            <person name="Dietrich S."/>
            <person name="Gollnow K."/>
            <person name="Smits M."/>
            <person name="Meyer K."/>
            <person name="Brinkhoff T."/>
            <person name="Simon M."/>
            <person name="Daniel R."/>
        </authorList>
    </citation>
    <scope>NUCLEOTIDE SEQUENCE [LARGE SCALE GENOMIC DNA]</scope>
    <source>
        <strain evidence="3 4">307</strain>
    </source>
</reference>
<evidence type="ECO:0000313" key="4">
    <source>
        <dbReference type="Proteomes" id="UP000005307"/>
    </source>
</evidence>
<dbReference type="eggNOG" id="COG1317">
    <property type="taxonomic scope" value="Bacteria"/>
</dbReference>
<evidence type="ECO:0000256" key="1">
    <source>
        <dbReference type="SAM" id="MobiDB-lite"/>
    </source>
</evidence>
<feature type="region of interest" description="Disordered" evidence="1">
    <location>
        <begin position="72"/>
        <end position="96"/>
    </location>
</feature>
<accession>M9R7A5</accession>
<dbReference type="AlphaFoldDB" id="M9R7A5"/>
<protein>
    <recommendedName>
        <fullName evidence="2">Flagellar assembly protein FliH/Type III secretion system HrpE domain-containing protein</fullName>
    </recommendedName>
</protein>
<dbReference type="OrthoDB" id="7875517at2"/>
<dbReference type="InterPro" id="IPR018035">
    <property type="entry name" value="Flagellar_FliH/T3SS_HrpE"/>
</dbReference>
<dbReference type="Pfam" id="PF02108">
    <property type="entry name" value="FliH"/>
    <property type="match status" value="1"/>
</dbReference>
<evidence type="ECO:0000313" key="3">
    <source>
        <dbReference type="EMBL" id="AGI68509.1"/>
    </source>
</evidence>
<organism evidence="3 4">
    <name type="scientific">Octadecabacter antarcticus 307</name>
    <dbReference type="NCBI Taxonomy" id="391626"/>
    <lineage>
        <taxon>Bacteria</taxon>
        <taxon>Pseudomonadati</taxon>
        <taxon>Pseudomonadota</taxon>
        <taxon>Alphaproteobacteria</taxon>
        <taxon>Rhodobacterales</taxon>
        <taxon>Roseobacteraceae</taxon>
        <taxon>Octadecabacter</taxon>
    </lineage>
</organism>
<feature type="domain" description="Flagellar assembly protein FliH/Type III secretion system HrpE" evidence="2">
    <location>
        <begin position="163"/>
        <end position="274"/>
    </location>
</feature>
<gene>
    <name evidence="3" type="ORF">OAN307_c29590</name>
</gene>
<evidence type="ECO:0000259" key="2">
    <source>
        <dbReference type="Pfam" id="PF02108"/>
    </source>
</evidence>
<sequence length="297" mass="32990">MDDKHLHPDSSGDVVDPMLADLTSALARTKNPEFARDHNVLQPQVAPFRRLSWKEIAVQIPLELKQIEDSTEELRAPGKQDLPTADAENPMQEAPPTQAVQEAHKAFESPVTEDFLEPKPACPVEPAIDEAMIKRIREDAYAEGLSAGKAMTANEREAELAAQYTQLQQLMSSLSSDKVIDMDIVTHSIKNAVLSLASDRIGIELADMPEPLLMRLDSLLNNLSHLIGKREVYVSPDDVPLLQKFLEDQPNPQLINLQGEPAMLRGDARVRIGGAEVTDLLRDRARHFFSEDTPEVL</sequence>
<name>M9R7A5_9RHOB</name>
<keyword evidence="4" id="KW-1185">Reference proteome</keyword>
<dbReference type="HOGENOM" id="CLU_945940_0_0_5"/>
<dbReference type="Proteomes" id="UP000005307">
    <property type="component" value="Chromosome"/>
</dbReference>